<proteinExistence type="predicted"/>
<organism evidence="2 3">
    <name type="scientific">Halobacillus aidingensis</name>
    <dbReference type="NCBI Taxonomy" id="240303"/>
    <lineage>
        <taxon>Bacteria</taxon>
        <taxon>Bacillati</taxon>
        <taxon>Bacillota</taxon>
        <taxon>Bacilli</taxon>
        <taxon>Bacillales</taxon>
        <taxon>Bacillaceae</taxon>
        <taxon>Halobacillus</taxon>
    </lineage>
</organism>
<sequence>MKQWTRSYALGLLTAVLVFAISYWNTDATSTTAVEKEYKTEELIEQLEREGYRTLTTDEWETLKEKNNREASTPTPVEEPISTFSIDIVSGTTTDDISEKLLQANIIKDDAAFESFMKENDYSRYIQIGQATLNSEMSLQEIAEAITSK</sequence>
<dbReference type="OrthoDB" id="2691730at2"/>
<feature type="chain" id="PRO_5039242887" evidence="1">
    <location>
        <begin position="21"/>
        <end position="149"/>
    </location>
</feature>
<keyword evidence="3" id="KW-1185">Reference proteome</keyword>
<dbReference type="EMBL" id="FNIZ01000005">
    <property type="protein sequence ID" value="SDO44095.1"/>
    <property type="molecule type" value="Genomic_DNA"/>
</dbReference>
<dbReference type="STRING" id="240303.SAMN05421677_10555"/>
<evidence type="ECO:0000313" key="3">
    <source>
        <dbReference type="Proteomes" id="UP000198860"/>
    </source>
</evidence>
<reference evidence="3" key="1">
    <citation type="submission" date="2016-10" db="EMBL/GenBank/DDBJ databases">
        <authorList>
            <person name="Varghese N."/>
            <person name="Submissions S."/>
        </authorList>
    </citation>
    <scope>NUCLEOTIDE SEQUENCE [LARGE SCALE GENOMIC DNA]</scope>
    <source>
        <strain evidence="3">CGMCC 1.3703</strain>
    </source>
</reference>
<keyword evidence="1" id="KW-0732">Signal</keyword>
<accession>A0A1H0JJW4</accession>
<dbReference type="AlphaFoldDB" id="A0A1H0JJW4"/>
<protein>
    <submittedName>
        <fullName evidence="2">YceG-like family protein</fullName>
    </submittedName>
</protein>
<gene>
    <name evidence="2" type="ORF">SAMN05421677_10555</name>
</gene>
<dbReference type="Gene3D" id="3.30.1490.480">
    <property type="entry name" value="Endolytic murein transglycosylase"/>
    <property type="match status" value="1"/>
</dbReference>
<evidence type="ECO:0000256" key="1">
    <source>
        <dbReference type="SAM" id="SignalP"/>
    </source>
</evidence>
<name>A0A1H0JJW4_HALAD</name>
<feature type="signal peptide" evidence="1">
    <location>
        <begin position="1"/>
        <end position="20"/>
    </location>
</feature>
<evidence type="ECO:0000313" key="2">
    <source>
        <dbReference type="EMBL" id="SDO44095.1"/>
    </source>
</evidence>
<dbReference type="RefSeq" id="WP_089651717.1">
    <property type="nucleotide sequence ID" value="NZ_FNIZ01000005.1"/>
</dbReference>
<dbReference type="Proteomes" id="UP000198860">
    <property type="component" value="Unassembled WGS sequence"/>
</dbReference>